<organism evidence="1 2">
    <name type="scientific">Coemansia aciculifera</name>
    <dbReference type="NCBI Taxonomy" id="417176"/>
    <lineage>
        <taxon>Eukaryota</taxon>
        <taxon>Fungi</taxon>
        <taxon>Fungi incertae sedis</taxon>
        <taxon>Zoopagomycota</taxon>
        <taxon>Kickxellomycotina</taxon>
        <taxon>Kickxellomycetes</taxon>
        <taxon>Kickxellales</taxon>
        <taxon>Kickxellaceae</taxon>
        <taxon>Coemansia</taxon>
    </lineage>
</organism>
<dbReference type="Proteomes" id="UP001139981">
    <property type="component" value="Unassembled WGS sequence"/>
</dbReference>
<dbReference type="EMBL" id="JANBVB010000018">
    <property type="protein sequence ID" value="KAJ2899767.1"/>
    <property type="molecule type" value="Genomic_DNA"/>
</dbReference>
<protein>
    <submittedName>
        <fullName evidence="1">Uncharacterized protein</fullName>
    </submittedName>
</protein>
<sequence>MSLPPTSNNNNNNTTVAAPAGSSSAMSPLHIGFVEGLTEQQTAEMVELLTPFLSPATTPSFNASSIQQHGVHSSASRRAADEASRAYYSPLTSPMLVSQHSGNTSFAGPGNAADQYQMSMPPPSPLITAEHIMRRQQMMQQQQQQQQHSPSFPSVSSPYIAGANAGGARNTKRRGSVSSVALMGGSSGSHLLGSPQYHPYRNNQPPPLHIGNGGGSAAAMRSPHITMHQLNHNNQQLTYTPSLLSRTSTTADTDSFFLDSITELPQQQQHHLAGPPPPPPPLPQSQQAATRNRTLHQLNASPQQFSNGSSLFDTNVSLPTQQRSISLNSSALAMFDPNNNNNAGSGMVTAEQLNSWLDGGDNGSFSNSGSQPTTVAANHSDRQSATPASLMNLPLSAHHLPHSANGEIVSSSSSGEGTHHHHHHHNMSPGPPTATSSAMVSAFGKQQITTASGTVESADLLQFVTQSAPMTEFVHPPLPPPLHIGPSSSNDKRQMRRKSIANESAKPTASSSARGSSNSSKKGLSSAAGKRRSRTSLLLSPHQTPLVPSTLKHVTSPGFSPYSATMASPGLAPLTPSTLAPRRILSSQMSTPTMGPLIGRHTSASVTPQMRPHSSMIAATSTTNIVGLEADVVTRLATKSNYQNIMEGNSEFLGLSYKSEFKSGLERRRTNHKQAEQKRRDSLKTCFQALEKRLPDLDPKLVSKIYLLNRANAFIDSLTKMNQLLVAAAEEQGIDVAAIAAQAQASAANCDDEDEDEEGEEEQDEYVFSDEMQVDK</sequence>
<comment type="caution">
    <text evidence="1">The sequence shown here is derived from an EMBL/GenBank/DDBJ whole genome shotgun (WGS) entry which is preliminary data.</text>
</comment>
<evidence type="ECO:0000313" key="1">
    <source>
        <dbReference type="EMBL" id="KAJ2899767.1"/>
    </source>
</evidence>
<accession>A0ACC1M8H8</accession>
<name>A0ACC1M8H8_9FUNG</name>
<reference evidence="1" key="1">
    <citation type="submission" date="2022-07" db="EMBL/GenBank/DDBJ databases">
        <title>Phylogenomic reconstructions and comparative analyses of Kickxellomycotina fungi.</title>
        <authorList>
            <person name="Reynolds N.K."/>
            <person name="Stajich J.E."/>
            <person name="Barry K."/>
            <person name="Grigoriev I.V."/>
            <person name="Crous P."/>
            <person name="Smith M.E."/>
        </authorList>
    </citation>
    <scope>NUCLEOTIDE SEQUENCE</scope>
    <source>
        <strain evidence="1">CBS 190363</strain>
    </source>
</reference>
<keyword evidence="2" id="KW-1185">Reference proteome</keyword>
<evidence type="ECO:0000313" key="2">
    <source>
        <dbReference type="Proteomes" id="UP001139981"/>
    </source>
</evidence>
<gene>
    <name evidence="1" type="ORF">IWW38_000855</name>
</gene>
<proteinExistence type="predicted"/>